<feature type="chain" id="PRO_5008287044" evidence="2">
    <location>
        <begin position="22"/>
        <end position="264"/>
    </location>
</feature>
<accession>A0A199XVI5</accession>
<sequence length="264" mass="29325">MNFYKIVVLGCILVLSFEALAQTTSRQWNGKKCAVVLTYDDALNVHLDKVIPALDAFKFKGTFYLIGSSPVVSKRLNEWRAAAKKGHELGNHTLNHPCDGTFAGRDFVTPEDDLSKFSVTRAINEIKVTNTLLEAIDGKKERTFAYPCGDRKIGDVYFYDLLKEDFVAARGVESGLLQKQQVDLANINCFGQSESTAVQMIAQIEAAEKSGSFAVLLFHGVGGEHGLNVSAEEHQKVLVYLKKREKDIWVATMVEVANYIKKSK</sequence>
<feature type="domain" description="NodB homology" evidence="3">
    <location>
        <begin position="33"/>
        <end position="264"/>
    </location>
</feature>
<dbReference type="InterPro" id="IPR002509">
    <property type="entry name" value="NODB_dom"/>
</dbReference>
<dbReference type="GO" id="GO:0052762">
    <property type="term" value="F:gellan lyase activity"/>
    <property type="evidence" value="ECO:0007669"/>
    <property type="project" value="UniProtKB-EC"/>
</dbReference>
<dbReference type="OrthoDB" id="9806342at2"/>
<dbReference type="EC" id="4.2.2.25" evidence="4"/>
<organism evidence="4 5">
    <name type="scientific">Flavobacterium succinicans</name>
    <dbReference type="NCBI Taxonomy" id="29536"/>
    <lineage>
        <taxon>Bacteria</taxon>
        <taxon>Pseudomonadati</taxon>
        <taxon>Bacteroidota</taxon>
        <taxon>Flavobacteriia</taxon>
        <taxon>Flavobacteriales</taxon>
        <taxon>Flavobacteriaceae</taxon>
        <taxon>Flavobacterium</taxon>
    </lineage>
</organism>
<gene>
    <name evidence="4" type="ORF">FLB_01460</name>
</gene>
<dbReference type="GO" id="GO:0016810">
    <property type="term" value="F:hydrolase activity, acting on carbon-nitrogen (but not peptide) bonds"/>
    <property type="evidence" value="ECO:0007669"/>
    <property type="project" value="InterPro"/>
</dbReference>
<comment type="caution">
    <text evidence="4">The sequence shown here is derived from an EMBL/GenBank/DDBJ whole genome shotgun (WGS) entry which is preliminary data.</text>
</comment>
<evidence type="ECO:0000313" key="5">
    <source>
        <dbReference type="Proteomes" id="UP000093807"/>
    </source>
</evidence>
<evidence type="ECO:0000256" key="2">
    <source>
        <dbReference type="SAM" id="SignalP"/>
    </source>
</evidence>
<evidence type="ECO:0000256" key="1">
    <source>
        <dbReference type="ARBA" id="ARBA00022729"/>
    </source>
</evidence>
<dbReference type="PROSITE" id="PS51677">
    <property type="entry name" value="NODB"/>
    <property type="match status" value="1"/>
</dbReference>
<dbReference type="Pfam" id="PF01522">
    <property type="entry name" value="Polysacc_deac_1"/>
    <property type="match status" value="1"/>
</dbReference>
<dbReference type="InterPro" id="IPR011330">
    <property type="entry name" value="Glyco_hydro/deAcase_b/a-brl"/>
</dbReference>
<keyword evidence="5" id="KW-1185">Reference proteome</keyword>
<dbReference type="PATRIC" id="fig|29536.5.peg.150"/>
<evidence type="ECO:0000259" key="3">
    <source>
        <dbReference type="PROSITE" id="PS51677"/>
    </source>
</evidence>
<dbReference type="SUPFAM" id="SSF88713">
    <property type="entry name" value="Glycoside hydrolase/deacetylase"/>
    <property type="match status" value="1"/>
</dbReference>
<dbReference type="Proteomes" id="UP000093807">
    <property type="component" value="Unassembled WGS sequence"/>
</dbReference>
<dbReference type="EMBL" id="JMTM01000006">
    <property type="protein sequence ID" value="OAZ05452.1"/>
    <property type="molecule type" value="Genomic_DNA"/>
</dbReference>
<protein>
    <submittedName>
        <fullName evidence="4">Gellan lyase</fullName>
        <ecNumber evidence="4">4.2.2.25</ecNumber>
    </submittedName>
</protein>
<dbReference type="CDD" id="cd10967">
    <property type="entry name" value="CE4_GLA_like_6s"/>
    <property type="match status" value="1"/>
</dbReference>
<evidence type="ECO:0000313" key="4">
    <source>
        <dbReference type="EMBL" id="OAZ05452.1"/>
    </source>
</evidence>
<dbReference type="PANTHER" id="PTHR34216:SF11">
    <property type="entry name" value="CHITOOLIGOSACCHARIDE DEACETYLASE"/>
    <property type="match status" value="1"/>
</dbReference>
<dbReference type="InterPro" id="IPR051398">
    <property type="entry name" value="Polysacch_Deacetylase"/>
</dbReference>
<dbReference type="GO" id="GO:0005975">
    <property type="term" value="P:carbohydrate metabolic process"/>
    <property type="evidence" value="ECO:0007669"/>
    <property type="project" value="InterPro"/>
</dbReference>
<dbReference type="RefSeq" id="WP_064714050.1">
    <property type="nucleotide sequence ID" value="NZ_JMTM01000006.1"/>
</dbReference>
<proteinExistence type="predicted"/>
<name>A0A199XVI5_9FLAO</name>
<dbReference type="Gene3D" id="3.20.20.370">
    <property type="entry name" value="Glycoside hydrolase/deacetylase"/>
    <property type="match status" value="1"/>
</dbReference>
<feature type="signal peptide" evidence="2">
    <location>
        <begin position="1"/>
        <end position="21"/>
    </location>
</feature>
<reference evidence="4 5" key="1">
    <citation type="submission" date="2016-06" db="EMBL/GenBank/DDBJ databases">
        <title>Draft genome sequence of Flavobacterium succinicans strain DD5b.</title>
        <authorList>
            <person name="Poehlein A."/>
            <person name="Daniel R."/>
            <person name="Simeonova D.D."/>
        </authorList>
    </citation>
    <scope>NUCLEOTIDE SEQUENCE [LARGE SCALE GENOMIC DNA]</scope>
    <source>
        <strain evidence="4 5">DD5b</strain>
    </source>
</reference>
<keyword evidence="4" id="KW-0456">Lyase</keyword>
<keyword evidence="1 2" id="KW-0732">Signal</keyword>
<dbReference type="PANTHER" id="PTHR34216">
    <property type="match status" value="1"/>
</dbReference>
<dbReference type="AlphaFoldDB" id="A0A199XVI5"/>